<keyword evidence="3" id="KW-1185">Reference proteome</keyword>
<dbReference type="EMBL" id="CAXDID020000388">
    <property type="protein sequence ID" value="CAL6085847.1"/>
    <property type="molecule type" value="Genomic_DNA"/>
</dbReference>
<proteinExistence type="predicted"/>
<sequence length="133" mass="15454">MGCAQIWQNTSISIVWNFVLKLQKSYYSYVRYMQAQQKNISPLNTNTSENCQSERQFVIAFQGFKRDLVLKVLAQKKSSPSQLNAGIHNRYMNTPLARKSYEDTIQVASLRQLFVERVRFVSLGPDLNKQRKS</sequence>
<dbReference type="EMBL" id="CATOUU010000220">
    <property type="protein sequence ID" value="CAI9921372.1"/>
    <property type="molecule type" value="Genomic_DNA"/>
</dbReference>
<reference evidence="1" key="1">
    <citation type="submission" date="2023-06" db="EMBL/GenBank/DDBJ databases">
        <authorList>
            <person name="Kurt Z."/>
        </authorList>
    </citation>
    <scope>NUCLEOTIDE SEQUENCE</scope>
</reference>
<comment type="caution">
    <text evidence="1">The sequence shown here is derived from an EMBL/GenBank/DDBJ whole genome shotgun (WGS) entry which is preliminary data.</text>
</comment>
<accession>A0AA86TNS0</accession>
<name>A0AA86TNS0_9EUKA</name>
<evidence type="ECO:0000313" key="1">
    <source>
        <dbReference type="EMBL" id="CAI9921372.1"/>
    </source>
</evidence>
<reference evidence="2 3" key="2">
    <citation type="submission" date="2024-07" db="EMBL/GenBank/DDBJ databases">
        <authorList>
            <person name="Akdeniz Z."/>
        </authorList>
    </citation>
    <scope>NUCLEOTIDE SEQUENCE [LARGE SCALE GENOMIC DNA]</scope>
</reference>
<gene>
    <name evidence="2" type="ORF">HINF_LOCUS62877</name>
    <name evidence="1" type="ORF">HINF_LOCUS9017</name>
</gene>
<evidence type="ECO:0000313" key="2">
    <source>
        <dbReference type="EMBL" id="CAL6085847.1"/>
    </source>
</evidence>
<protein>
    <submittedName>
        <fullName evidence="2">Hypothetical_protein</fullName>
    </submittedName>
</protein>
<dbReference type="AlphaFoldDB" id="A0AA86TNS0"/>
<dbReference type="Proteomes" id="UP001642409">
    <property type="component" value="Unassembled WGS sequence"/>
</dbReference>
<organism evidence="1">
    <name type="scientific">Hexamita inflata</name>
    <dbReference type="NCBI Taxonomy" id="28002"/>
    <lineage>
        <taxon>Eukaryota</taxon>
        <taxon>Metamonada</taxon>
        <taxon>Diplomonadida</taxon>
        <taxon>Hexamitidae</taxon>
        <taxon>Hexamitinae</taxon>
        <taxon>Hexamita</taxon>
    </lineage>
</organism>
<evidence type="ECO:0000313" key="3">
    <source>
        <dbReference type="Proteomes" id="UP001642409"/>
    </source>
</evidence>